<dbReference type="AlphaFoldDB" id="A0A843VUK4"/>
<keyword evidence="22" id="KW-1185">Reference proteome</keyword>
<evidence type="ECO:0000313" key="22">
    <source>
        <dbReference type="Proteomes" id="UP000652761"/>
    </source>
</evidence>
<dbReference type="GO" id="GO:0006661">
    <property type="term" value="P:phosphatidylinositol biosynthetic process"/>
    <property type="evidence" value="ECO:0007669"/>
    <property type="project" value="TreeGrafter"/>
</dbReference>
<evidence type="ECO:0000313" key="21">
    <source>
        <dbReference type="EMBL" id="MQM00429.1"/>
    </source>
</evidence>
<feature type="transmembrane region" description="Helical" evidence="20">
    <location>
        <begin position="476"/>
        <end position="492"/>
    </location>
</feature>
<comment type="similarity">
    <text evidence="4 18">Belongs to the CDP-alcohol phosphatidyltransferase class-I family.</text>
</comment>
<dbReference type="GO" id="GO:0003881">
    <property type="term" value="F:CDP-diacylglycerol-inositol 3-phosphatidyltransferase activity"/>
    <property type="evidence" value="ECO:0007669"/>
    <property type="project" value="UniProtKB-EC"/>
</dbReference>
<dbReference type="GO" id="GO:0005794">
    <property type="term" value="C:Golgi apparatus"/>
    <property type="evidence" value="ECO:0007669"/>
    <property type="project" value="TreeGrafter"/>
</dbReference>
<keyword evidence="9" id="KW-0479">Metal-binding</keyword>
<dbReference type="Gene3D" id="1.20.120.1760">
    <property type="match status" value="1"/>
</dbReference>
<evidence type="ECO:0000256" key="1">
    <source>
        <dbReference type="ARBA" id="ARBA00001936"/>
    </source>
</evidence>
<keyword evidence="13 20" id="KW-0472">Membrane</keyword>
<reference evidence="21" key="1">
    <citation type="submission" date="2017-07" db="EMBL/GenBank/DDBJ databases">
        <title>Taro Niue Genome Assembly and Annotation.</title>
        <authorList>
            <person name="Atibalentja N."/>
            <person name="Keating K."/>
            <person name="Fields C.J."/>
        </authorList>
    </citation>
    <scope>NUCLEOTIDE SEQUENCE</scope>
    <source>
        <strain evidence="21">Niue_2</strain>
        <tissue evidence="21">Leaf</tissue>
    </source>
</reference>
<dbReference type="OrthoDB" id="10251079at2759"/>
<keyword evidence="8 20" id="KW-0812">Transmembrane</keyword>
<evidence type="ECO:0000256" key="17">
    <source>
        <dbReference type="ARBA" id="ARBA00050166"/>
    </source>
</evidence>
<dbReference type="InterPro" id="IPR043130">
    <property type="entry name" value="CDP-OH_PTrfase_TM_dom"/>
</dbReference>
<feature type="compositionally biased region" description="Polar residues" evidence="19">
    <location>
        <begin position="64"/>
        <end position="75"/>
    </location>
</feature>
<feature type="transmembrane region" description="Helical" evidence="20">
    <location>
        <begin position="344"/>
        <end position="366"/>
    </location>
</feature>
<keyword evidence="7 18" id="KW-0808">Transferase</keyword>
<evidence type="ECO:0000256" key="19">
    <source>
        <dbReference type="SAM" id="MobiDB-lite"/>
    </source>
</evidence>
<feature type="transmembrane region" description="Helical" evidence="20">
    <location>
        <begin position="412"/>
        <end position="437"/>
    </location>
</feature>
<organism evidence="21 22">
    <name type="scientific">Colocasia esculenta</name>
    <name type="common">Wild taro</name>
    <name type="synonym">Arum esculentum</name>
    <dbReference type="NCBI Taxonomy" id="4460"/>
    <lineage>
        <taxon>Eukaryota</taxon>
        <taxon>Viridiplantae</taxon>
        <taxon>Streptophyta</taxon>
        <taxon>Embryophyta</taxon>
        <taxon>Tracheophyta</taxon>
        <taxon>Spermatophyta</taxon>
        <taxon>Magnoliopsida</taxon>
        <taxon>Liliopsida</taxon>
        <taxon>Araceae</taxon>
        <taxon>Aroideae</taxon>
        <taxon>Colocasieae</taxon>
        <taxon>Colocasia</taxon>
    </lineage>
</organism>
<comment type="subcellular location">
    <subcellularLocation>
        <location evidence="3">Membrane</location>
        <topology evidence="3">Multi-pass membrane protein</topology>
    </subcellularLocation>
</comment>
<comment type="catalytic activity">
    <reaction evidence="17">
        <text>a CDP-1,2-diacyl-sn-glycerol + myo-inositol = a 1,2-diacyl-sn-glycero-3-phospho-(1D-myo-inositol) + CMP + H(+)</text>
        <dbReference type="Rhea" id="RHEA:11580"/>
        <dbReference type="ChEBI" id="CHEBI:15378"/>
        <dbReference type="ChEBI" id="CHEBI:17268"/>
        <dbReference type="ChEBI" id="CHEBI:57880"/>
        <dbReference type="ChEBI" id="CHEBI:58332"/>
        <dbReference type="ChEBI" id="CHEBI:60377"/>
        <dbReference type="EC" id="2.7.8.11"/>
    </reaction>
</comment>
<evidence type="ECO:0000256" key="3">
    <source>
        <dbReference type="ARBA" id="ARBA00004141"/>
    </source>
</evidence>
<accession>A0A843VUK4</accession>
<dbReference type="Pfam" id="PF01066">
    <property type="entry name" value="CDP-OH_P_transf"/>
    <property type="match status" value="1"/>
</dbReference>
<evidence type="ECO:0000256" key="15">
    <source>
        <dbReference type="ARBA" id="ARBA00023211"/>
    </source>
</evidence>
<keyword evidence="10" id="KW-0460">Magnesium</keyword>
<keyword evidence="11 20" id="KW-1133">Transmembrane helix</keyword>
<gene>
    <name evidence="21" type="ORF">Taro_033164</name>
</gene>
<feature type="transmembrane region" description="Helical" evidence="20">
    <location>
        <begin position="512"/>
        <end position="530"/>
    </location>
</feature>
<evidence type="ECO:0000256" key="20">
    <source>
        <dbReference type="SAM" id="Phobius"/>
    </source>
</evidence>
<name>A0A843VUK4_COLES</name>
<evidence type="ECO:0000256" key="7">
    <source>
        <dbReference type="ARBA" id="ARBA00022679"/>
    </source>
</evidence>
<evidence type="ECO:0000256" key="13">
    <source>
        <dbReference type="ARBA" id="ARBA00023136"/>
    </source>
</evidence>
<evidence type="ECO:0000256" key="14">
    <source>
        <dbReference type="ARBA" id="ARBA00023209"/>
    </source>
</evidence>
<keyword evidence="6" id="KW-0444">Lipid biosynthesis</keyword>
<keyword evidence="16" id="KW-1208">Phospholipid metabolism</keyword>
<keyword evidence="15" id="KW-0464">Manganese</keyword>
<dbReference type="EMBL" id="NMUH01002512">
    <property type="protein sequence ID" value="MQM00429.1"/>
    <property type="molecule type" value="Genomic_DNA"/>
</dbReference>
<dbReference type="PROSITE" id="PS00379">
    <property type="entry name" value="CDP_ALCOHOL_P_TRANSF"/>
    <property type="match status" value="1"/>
</dbReference>
<dbReference type="EC" id="2.7.8.11" evidence="5"/>
<keyword evidence="12" id="KW-0443">Lipid metabolism</keyword>
<evidence type="ECO:0000256" key="9">
    <source>
        <dbReference type="ARBA" id="ARBA00022723"/>
    </source>
</evidence>
<evidence type="ECO:0000256" key="16">
    <source>
        <dbReference type="ARBA" id="ARBA00023264"/>
    </source>
</evidence>
<evidence type="ECO:0000256" key="5">
    <source>
        <dbReference type="ARBA" id="ARBA00013212"/>
    </source>
</evidence>
<evidence type="ECO:0000256" key="10">
    <source>
        <dbReference type="ARBA" id="ARBA00022842"/>
    </source>
</evidence>
<evidence type="ECO:0000256" key="6">
    <source>
        <dbReference type="ARBA" id="ARBA00022516"/>
    </source>
</evidence>
<dbReference type="InterPro" id="IPR048254">
    <property type="entry name" value="CDP_ALCOHOL_P_TRANSF_CS"/>
</dbReference>
<proteinExistence type="inferred from homology"/>
<comment type="caution">
    <text evidence="21">The sequence shown here is derived from an EMBL/GenBank/DDBJ whole genome shotgun (WGS) entry which is preliminary data.</text>
</comment>
<dbReference type="GO" id="GO:0046872">
    <property type="term" value="F:metal ion binding"/>
    <property type="evidence" value="ECO:0007669"/>
    <property type="project" value="UniProtKB-KW"/>
</dbReference>
<feature type="compositionally biased region" description="Basic residues" evidence="19">
    <location>
        <begin position="10"/>
        <end position="26"/>
    </location>
</feature>
<evidence type="ECO:0000256" key="4">
    <source>
        <dbReference type="ARBA" id="ARBA00010441"/>
    </source>
</evidence>
<comment type="cofactor">
    <cofactor evidence="1">
        <name>Mn(2+)</name>
        <dbReference type="ChEBI" id="CHEBI:29035"/>
    </cofactor>
</comment>
<evidence type="ECO:0000256" key="12">
    <source>
        <dbReference type="ARBA" id="ARBA00023098"/>
    </source>
</evidence>
<protein>
    <recommendedName>
        <fullName evidence="5">CDP-diacylglycerol--inositol 3-phosphatidyltransferase</fullName>
        <ecNumber evidence="5">2.7.8.11</ecNumber>
    </recommendedName>
</protein>
<sequence length="551" mass="60643">MSRVAIRASAKTKAKVIKSRAHRTRRLPPPPFFLAWPPRSPPRDAGGYLRHRRRAVSSPIAFAQQHQEPPSTISQPHRRENTSIATAPPQISSPSPQQGSQRQPPLPASLRRSHFLPFPVVRSSCAGSGLLLSYRFISLKLPRRRVPASPHCPEAARACVLAQPGLCSDRPVGVSTQQSASLAPSHCQHLTAAVSGPVLPPTYWPAQPAPYCSIVSPGPSCPASSSRALISEVWRHPGVVLLRAECQAGFVSGSQLSFCGPPIDSRRSRSSGVFSSSHLLFRASVLPEIPSTFFVQWEQLLEAKLVTDNLSRQFSFGGCCPSTAVCGAKAEMANPSSTKKEISVYLYIPNIIGYIRVLMNCLAFALCFSNKRIFAILYFVSFVLDAVDGWFARKFNQVSTFGAVLDMVTDRVSTTCLLVILSHFYSPGFIFLALLALDISSHWLQMYSTFLSGKASHKDVKDSSNWLFKAYYGHRLFMGFCCVLYIILFLLAEKQPESVVGVFVDTVKQRSLLSVPFAFALFGWAIKQIVNVIQMKTAADACVFYDTKRGQ</sequence>
<evidence type="ECO:0000256" key="2">
    <source>
        <dbReference type="ARBA" id="ARBA00001946"/>
    </source>
</evidence>
<evidence type="ECO:0000256" key="11">
    <source>
        <dbReference type="ARBA" id="ARBA00022989"/>
    </source>
</evidence>
<feature type="compositionally biased region" description="Low complexity" evidence="19">
    <location>
        <begin position="88"/>
        <end position="103"/>
    </location>
</feature>
<keyword evidence="14" id="KW-0594">Phospholipid biosynthesis</keyword>
<comment type="cofactor">
    <cofactor evidence="2">
        <name>Mg(2+)</name>
        <dbReference type="ChEBI" id="CHEBI:18420"/>
    </cofactor>
</comment>
<dbReference type="InterPro" id="IPR000462">
    <property type="entry name" value="CDP-OH_P_trans"/>
</dbReference>
<dbReference type="PANTHER" id="PTHR15362:SF4">
    <property type="entry name" value="CDP-DIACYLGLYCEROL--INOSITOL 3-PHOSPHATIDYLTRANSFERASE"/>
    <property type="match status" value="1"/>
</dbReference>
<feature type="transmembrane region" description="Helical" evidence="20">
    <location>
        <begin position="373"/>
        <end position="392"/>
    </location>
</feature>
<dbReference type="Proteomes" id="UP000652761">
    <property type="component" value="Unassembled WGS sequence"/>
</dbReference>
<evidence type="ECO:0000256" key="8">
    <source>
        <dbReference type="ARBA" id="ARBA00022692"/>
    </source>
</evidence>
<dbReference type="GO" id="GO:0016020">
    <property type="term" value="C:membrane"/>
    <property type="evidence" value="ECO:0007669"/>
    <property type="project" value="UniProtKB-SubCell"/>
</dbReference>
<feature type="region of interest" description="Disordered" evidence="19">
    <location>
        <begin position="1"/>
        <end position="109"/>
    </location>
</feature>
<dbReference type="PANTHER" id="PTHR15362">
    <property type="entry name" value="PHOSPHATIDYLINOSITOL SYNTHASE"/>
    <property type="match status" value="1"/>
</dbReference>
<evidence type="ECO:0000256" key="18">
    <source>
        <dbReference type="RuleBase" id="RU003750"/>
    </source>
</evidence>
<dbReference type="FunFam" id="1.20.120.1760:FF:000003">
    <property type="entry name" value="CDP-diacylglycerol--inositol 3-phosphatidyltransferase"/>
    <property type="match status" value="1"/>
</dbReference>